<evidence type="ECO:0000313" key="2">
    <source>
        <dbReference type="EMBL" id="KAF7823616.1"/>
    </source>
</evidence>
<dbReference type="OrthoDB" id="1924128at2759"/>
<dbReference type="InterPro" id="IPR040344">
    <property type="entry name" value="At3g17950-like"/>
</dbReference>
<dbReference type="GO" id="GO:0005840">
    <property type="term" value="C:ribosome"/>
    <property type="evidence" value="ECO:0007669"/>
    <property type="project" value="UniProtKB-KW"/>
</dbReference>
<proteinExistence type="predicted"/>
<feature type="region of interest" description="Disordered" evidence="1">
    <location>
        <begin position="297"/>
        <end position="319"/>
    </location>
</feature>
<dbReference type="PANTHER" id="PTHR33544">
    <property type="entry name" value="DUF4005 DOMAIN-CONTAINING PROTEIN-RELATED"/>
    <property type="match status" value="1"/>
</dbReference>
<keyword evidence="2" id="KW-0687">Ribonucleoprotein</keyword>
<accession>A0A834TMI3</accession>
<dbReference type="AlphaFoldDB" id="A0A834TMI3"/>
<dbReference type="PANTHER" id="PTHR33544:SF5">
    <property type="entry name" value="DUF4005 DOMAIN-CONTAINING PROTEIN"/>
    <property type="match status" value="1"/>
</dbReference>
<comment type="caution">
    <text evidence="2">The sequence shown here is derived from an EMBL/GenBank/DDBJ whole genome shotgun (WGS) entry which is preliminary data.</text>
</comment>
<dbReference type="Proteomes" id="UP000634136">
    <property type="component" value="Unassembled WGS sequence"/>
</dbReference>
<keyword evidence="2" id="KW-0689">Ribosomal protein</keyword>
<name>A0A834TMI3_9FABA</name>
<gene>
    <name evidence="2" type="ORF">G2W53_021760</name>
</gene>
<keyword evidence="3" id="KW-1185">Reference proteome</keyword>
<dbReference type="EMBL" id="JAAIUW010000007">
    <property type="protein sequence ID" value="KAF7823616.1"/>
    <property type="molecule type" value="Genomic_DNA"/>
</dbReference>
<sequence length="343" mass="37873">MPINKIGARKKGPPPILRKLEGDQKETLANTDNDWLSFKLPHLGQLLDRIPGGRIKTDNERFPPSVQKQNLRSDISELFPSRFFFFSEHSSNTVTRMAQQDHEGWPLGLQPLNVRIGLARNHDNNNSGSVSFNTLLTVSPPSSSTDSSSDLDTQSTGSFFLDKSTTLGSLLGVSSILELSRRSLRGVKAEVLKSKKNIGNKSNWTSCLSLMCVCSRKTSLHDDDDDNGEKVEENGASSLGDFLAGERRAANESRRNQSILPMYGPEDEFVLAQTQSVDDDEPNSLFVNGSIAPPLEGFMPRKSFERDGESRGLSTHRNNNNNNRFGSLVKLFLCASYQQAVPG</sequence>
<organism evidence="2 3">
    <name type="scientific">Senna tora</name>
    <dbReference type="NCBI Taxonomy" id="362788"/>
    <lineage>
        <taxon>Eukaryota</taxon>
        <taxon>Viridiplantae</taxon>
        <taxon>Streptophyta</taxon>
        <taxon>Embryophyta</taxon>
        <taxon>Tracheophyta</taxon>
        <taxon>Spermatophyta</taxon>
        <taxon>Magnoliopsida</taxon>
        <taxon>eudicotyledons</taxon>
        <taxon>Gunneridae</taxon>
        <taxon>Pentapetalae</taxon>
        <taxon>rosids</taxon>
        <taxon>fabids</taxon>
        <taxon>Fabales</taxon>
        <taxon>Fabaceae</taxon>
        <taxon>Caesalpinioideae</taxon>
        <taxon>Cassia clade</taxon>
        <taxon>Senna</taxon>
    </lineage>
</organism>
<evidence type="ECO:0000313" key="3">
    <source>
        <dbReference type="Proteomes" id="UP000634136"/>
    </source>
</evidence>
<reference evidence="2" key="1">
    <citation type="submission" date="2020-09" db="EMBL/GenBank/DDBJ databases">
        <title>Genome-Enabled Discovery of Anthraquinone Biosynthesis in Senna tora.</title>
        <authorList>
            <person name="Kang S.-H."/>
            <person name="Pandey R.P."/>
            <person name="Lee C.-M."/>
            <person name="Sim J.-S."/>
            <person name="Jeong J.-T."/>
            <person name="Choi B.-S."/>
            <person name="Jung M."/>
            <person name="Ginzburg D."/>
            <person name="Zhao K."/>
            <person name="Won S.Y."/>
            <person name="Oh T.-J."/>
            <person name="Yu Y."/>
            <person name="Kim N.-H."/>
            <person name="Lee O.R."/>
            <person name="Lee T.-H."/>
            <person name="Bashyal P."/>
            <person name="Kim T.-S."/>
            <person name="Lee W.-H."/>
            <person name="Kawkins C."/>
            <person name="Kim C.-K."/>
            <person name="Kim J.S."/>
            <person name="Ahn B.O."/>
            <person name="Rhee S.Y."/>
            <person name="Sohng J.K."/>
        </authorList>
    </citation>
    <scope>NUCLEOTIDE SEQUENCE</scope>
    <source>
        <tissue evidence="2">Leaf</tissue>
    </source>
</reference>
<protein>
    <submittedName>
        <fullName evidence="2">60S Ribosomal protein</fullName>
    </submittedName>
</protein>
<feature type="region of interest" description="Disordered" evidence="1">
    <location>
        <begin position="219"/>
        <end position="239"/>
    </location>
</feature>
<evidence type="ECO:0000256" key="1">
    <source>
        <dbReference type="SAM" id="MobiDB-lite"/>
    </source>
</evidence>